<evidence type="ECO:0000313" key="18">
    <source>
        <dbReference type="Proteomes" id="UP000284842"/>
    </source>
</evidence>
<gene>
    <name evidence="17" type="ORF">CVT24_007616</name>
</gene>
<comment type="subcellular location">
    <subcellularLocation>
        <location evidence="2">Membrane</location>
        <topology evidence="2">Single-pass membrane protein</topology>
    </subcellularLocation>
    <subcellularLocation>
        <location evidence="14">Plastid</location>
        <location evidence="14">Chloroplast outer membrane</location>
    </subcellularLocation>
</comment>
<evidence type="ECO:0000256" key="5">
    <source>
        <dbReference type="ARBA" id="ARBA00022640"/>
    </source>
</evidence>
<feature type="domain" description="G" evidence="16">
    <location>
        <begin position="57"/>
        <end position="138"/>
    </location>
</feature>
<dbReference type="GO" id="GO:0005525">
    <property type="term" value="F:GTP binding"/>
    <property type="evidence" value="ECO:0007669"/>
    <property type="project" value="InterPro"/>
</dbReference>
<name>A0A409YKJ5_9AGAR</name>
<keyword evidence="4" id="KW-0150">Chloroplast</keyword>
<evidence type="ECO:0000259" key="16">
    <source>
        <dbReference type="Pfam" id="PF01926"/>
    </source>
</evidence>
<dbReference type="EMBL" id="NHTK01001050">
    <property type="protein sequence ID" value="PPR03577.1"/>
    <property type="molecule type" value="Genomic_DNA"/>
</dbReference>
<evidence type="ECO:0000256" key="7">
    <source>
        <dbReference type="ARBA" id="ARBA00022723"/>
    </source>
</evidence>
<keyword evidence="5" id="KW-0934">Plastid</keyword>
<dbReference type="GO" id="GO:0016787">
    <property type="term" value="F:hydrolase activity"/>
    <property type="evidence" value="ECO:0007669"/>
    <property type="project" value="UniProtKB-KW"/>
</dbReference>
<keyword evidence="11" id="KW-0653">Protein transport</keyword>
<dbReference type="InParanoid" id="A0A409YKJ5"/>
<evidence type="ECO:0000256" key="2">
    <source>
        <dbReference type="ARBA" id="ARBA00004167"/>
    </source>
</evidence>
<organism evidence="17 18">
    <name type="scientific">Panaeolus cyanescens</name>
    <dbReference type="NCBI Taxonomy" id="181874"/>
    <lineage>
        <taxon>Eukaryota</taxon>
        <taxon>Fungi</taxon>
        <taxon>Dikarya</taxon>
        <taxon>Basidiomycota</taxon>
        <taxon>Agaricomycotina</taxon>
        <taxon>Agaricomycetes</taxon>
        <taxon>Agaricomycetidae</taxon>
        <taxon>Agaricales</taxon>
        <taxon>Agaricineae</taxon>
        <taxon>Galeropsidaceae</taxon>
        <taxon>Panaeolus</taxon>
    </lineage>
</organism>
<reference evidence="17 18" key="1">
    <citation type="journal article" date="2018" name="Evol. Lett.">
        <title>Horizontal gene cluster transfer increased hallucinogenic mushroom diversity.</title>
        <authorList>
            <person name="Reynolds H.T."/>
            <person name="Vijayakumar V."/>
            <person name="Gluck-Thaler E."/>
            <person name="Korotkin H.B."/>
            <person name="Matheny P.B."/>
            <person name="Slot J.C."/>
        </authorList>
    </citation>
    <scope>NUCLEOTIDE SEQUENCE [LARGE SCALE GENOMIC DNA]</scope>
    <source>
        <strain evidence="17 18">2629</strain>
    </source>
</reference>
<sequence length="849" mass="96012">MSSDDWDTENTAGPSSRPLYPNLHFANESGVRVSVRRRVDLDDPHSPDSKAFKRAYKILLIGMTGSGKSTFVESLVPGALDISGNSLDGVTKDLNSYTVTGLRVPYGYPKRNRLGGDPTRTLVDVDLIDTPGFCNPDISEIRIIAMLRDAMTNWDFGINSIILFESVSANMTMRGTKRAAMDIVKALTDVETAPRIIIATTMWDQLTSTKAKMRAREKVNELRKDVDFKLFLDAGSKFIHFENTPHSAWALLDAAILPVHLRRYKVPFEMESWPRDSVSLKCEQPLFLNLVQRIQQLRQEHRLIKDLEDIPLMDSHSHNSAQYKVAANTRLSNITKDARQFGNWHQRYPSSDSDGSATHALGMLDVLLETPQTLVDNPFVPYPAFRNFSIKSGEWVSIQPQSVHVPRERSVFTENYKIILMGVTGSGKSRFIESLAPKELLNISGNSLESVTQSVELYSIAGVTVKSFKIDNKGTELSDIGITLIDTPGFADSDMSEAEVVRKIKAFMNEVRAYVDSIIYFDRISDIRMGSTRKRSMELFKAVTSVATAQHITIATTMWDQLSSPKSVQRAKERFEHLKTGHWKTFLDAGAVLTKFENHQYSALKILNAAVRPFHGRRAFYEIERSPESRVELGYTKLLQTTLMERFKNIQQRLRATRDELSDTANSTHDHSGLHQMLIDEKNRLGLQLYELQVHLCVYGLGPYEKKQSPNVVGVGLGEGDTTVRDHRWPQRFSSLDDPSVIDKAYLLLGSLAPPNLVTEESFMWLFEDERPSDVVGCGEDSTSPLAERDPSYNRNSRHVPLRRLVEKRSCEDLMEPQSRWHGKRKRNSIARPSFQKGFAKIFGFLSRT</sequence>
<evidence type="ECO:0000256" key="12">
    <source>
        <dbReference type="ARBA" id="ARBA00022989"/>
    </source>
</evidence>
<accession>A0A409YKJ5</accession>
<keyword evidence="12" id="KW-1133">Transmembrane helix</keyword>
<feature type="region of interest" description="Disordered" evidence="15">
    <location>
        <begin position="777"/>
        <end position="797"/>
    </location>
</feature>
<evidence type="ECO:0000256" key="1">
    <source>
        <dbReference type="ARBA" id="ARBA00001946"/>
    </source>
</evidence>
<protein>
    <recommendedName>
        <fullName evidence="16">G domain-containing protein</fullName>
    </recommendedName>
</protein>
<dbReference type="Gene3D" id="3.40.50.300">
    <property type="entry name" value="P-loop containing nucleotide triphosphate hydrolases"/>
    <property type="match status" value="2"/>
</dbReference>
<evidence type="ECO:0000256" key="15">
    <source>
        <dbReference type="SAM" id="MobiDB-lite"/>
    </source>
</evidence>
<dbReference type="InterPro" id="IPR006073">
    <property type="entry name" value="GTP-bd"/>
</dbReference>
<dbReference type="InterPro" id="IPR045058">
    <property type="entry name" value="GIMA/IAN/Toc"/>
</dbReference>
<keyword evidence="18" id="KW-1185">Reference proteome</keyword>
<dbReference type="AlphaFoldDB" id="A0A409YKJ5"/>
<keyword evidence="10" id="KW-0460">Magnesium</keyword>
<dbReference type="PANTHER" id="PTHR10903:SF135">
    <property type="entry name" value="TRANSLOCASE OF CHLOROPLAST 120, CHLOROPLASTIC-RELATED"/>
    <property type="match status" value="1"/>
</dbReference>
<dbReference type="PANTHER" id="PTHR10903">
    <property type="entry name" value="GTPASE, IMAP FAMILY MEMBER-RELATED"/>
    <property type="match status" value="1"/>
</dbReference>
<dbReference type="GO" id="GO:0046872">
    <property type="term" value="F:metal ion binding"/>
    <property type="evidence" value="ECO:0007669"/>
    <property type="project" value="UniProtKB-KW"/>
</dbReference>
<keyword evidence="3" id="KW-0813">Transport</keyword>
<dbReference type="Pfam" id="PF01926">
    <property type="entry name" value="MMR_HSR1"/>
    <property type="match status" value="2"/>
</dbReference>
<dbReference type="Proteomes" id="UP000284842">
    <property type="component" value="Unassembled WGS sequence"/>
</dbReference>
<comment type="caution">
    <text evidence="17">The sequence shown here is derived from an EMBL/GenBank/DDBJ whole genome shotgun (WGS) entry which is preliminary data.</text>
</comment>
<evidence type="ECO:0000256" key="4">
    <source>
        <dbReference type="ARBA" id="ARBA00022528"/>
    </source>
</evidence>
<keyword evidence="7" id="KW-0479">Metal-binding</keyword>
<evidence type="ECO:0000256" key="10">
    <source>
        <dbReference type="ARBA" id="ARBA00022842"/>
    </source>
</evidence>
<evidence type="ECO:0000256" key="11">
    <source>
        <dbReference type="ARBA" id="ARBA00022927"/>
    </source>
</evidence>
<evidence type="ECO:0000256" key="13">
    <source>
        <dbReference type="ARBA" id="ARBA00023136"/>
    </source>
</evidence>
<evidence type="ECO:0000256" key="3">
    <source>
        <dbReference type="ARBA" id="ARBA00022448"/>
    </source>
</evidence>
<keyword evidence="13" id="KW-0472">Membrane</keyword>
<feature type="region of interest" description="Disordered" evidence="15">
    <location>
        <begin position="1"/>
        <end position="23"/>
    </location>
</feature>
<proteinExistence type="predicted"/>
<keyword evidence="9" id="KW-1002">Plastid outer membrane</keyword>
<dbReference type="OrthoDB" id="2913746at2759"/>
<evidence type="ECO:0000256" key="14">
    <source>
        <dbReference type="ARBA" id="ARBA00024013"/>
    </source>
</evidence>
<evidence type="ECO:0000256" key="9">
    <source>
        <dbReference type="ARBA" id="ARBA00022805"/>
    </source>
</evidence>
<keyword evidence="6" id="KW-0812">Transmembrane</keyword>
<dbReference type="InterPro" id="IPR027417">
    <property type="entry name" value="P-loop_NTPase"/>
</dbReference>
<dbReference type="SUPFAM" id="SSF52540">
    <property type="entry name" value="P-loop containing nucleoside triphosphate hydrolases"/>
    <property type="match status" value="2"/>
</dbReference>
<evidence type="ECO:0000256" key="6">
    <source>
        <dbReference type="ARBA" id="ARBA00022692"/>
    </source>
</evidence>
<dbReference type="GO" id="GO:0016020">
    <property type="term" value="C:membrane"/>
    <property type="evidence" value="ECO:0007669"/>
    <property type="project" value="UniProtKB-SubCell"/>
</dbReference>
<dbReference type="GO" id="GO:0015031">
    <property type="term" value="P:protein transport"/>
    <property type="evidence" value="ECO:0007669"/>
    <property type="project" value="UniProtKB-KW"/>
</dbReference>
<evidence type="ECO:0000256" key="8">
    <source>
        <dbReference type="ARBA" id="ARBA00022801"/>
    </source>
</evidence>
<feature type="domain" description="G" evidence="16">
    <location>
        <begin position="417"/>
        <end position="511"/>
    </location>
</feature>
<keyword evidence="8" id="KW-0378">Hydrolase</keyword>
<evidence type="ECO:0000313" key="17">
    <source>
        <dbReference type="EMBL" id="PPR03577.1"/>
    </source>
</evidence>
<comment type="cofactor">
    <cofactor evidence="1">
        <name>Mg(2+)</name>
        <dbReference type="ChEBI" id="CHEBI:18420"/>
    </cofactor>
</comment>